<feature type="region of interest" description="Disordered" evidence="1">
    <location>
        <begin position="84"/>
        <end position="115"/>
    </location>
</feature>
<feature type="domain" description="Reverse transcriptase Ty1/copia-type" evidence="2">
    <location>
        <begin position="142"/>
        <end position="225"/>
    </location>
</feature>
<dbReference type="Proteomes" id="UP001188597">
    <property type="component" value="Unassembled WGS sequence"/>
</dbReference>
<evidence type="ECO:0000313" key="3">
    <source>
        <dbReference type="EMBL" id="KAK3018269.1"/>
    </source>
</evidence>
<protein>
    <recommendedName>
        <fullName evidence="2">Reverse transcriptase Ty1/copia-type domain-containing protein</fullName>
    </recommendedName>
</protein>
<gene>
    <name evidence="3" type="ORF">RJ639_004504</name>
</gene>
<dbReference type="AlphaFoldDB" id="A0AA89AVB0"/>
<evidence type="ECO:0000259" key="2">
    <source>
        <dbReference type="Pfam" id="PF07727"/>
    </source>
</evidence>
<dbReference type="SUPFAM" id="SSF56672">
    <property type="entry name" value="DNA/RNA polymerases"/>
    <property type="match status" value="1"/>
</dbReference>
<dbReference type="InterPro" id="IPR043502">
    <property type="entry name" value="DNA/RNA_pol_sf"/>
</dbReference>
<comment type="caution">
    <text evidence="3">The sequence shown here is derived from an EMBL/GenBank/DDBJ whole genome shotgun (WGS) entry which is preliminary data.</text>
</comment>
<feature type="compositionally biased region" description="Polar residues" evidence="1">
    <location>
        <begin position="90"/>
        <end position="103"/>
    </location>
</feature>
<evidence type="ECO:0000313" key="4">
    <source>
        <dbReference type="Proteomes" id="UP001188597"/>
    </source>
</evidence>
<sequence>MATISCFTELPRKFGRMSRRHSENENTSELFEIKDQDSGKMIGNAKECAGLYLLKDGNPGENSATSKDEYQFWHLYNESTDSFPLISHINPENNTKSTSQEETSPPDFHAQDTGKWKNLVYSRKPRDNEDPNPSTAPAESDGKRTILIVYVDDIILTGDDYEEMNRLKTILAKEFEIKDLEKLRYFLGMEVARSNKEISISQQKYTLDLLKETGMLGCKPVDTPMDLTCKLGMKEGNTPIDKGRYQRLIGRLIYLSHTRPDIGFSVSVIALDLLQTGDPLLVTAHMFGLTSNWIGMARLADIEQLWLIRLVKASGKEPQASQSASHFLDQAADVVKFSLGVRDVQRQAYPLCIPQLLRGQNQNFQMNYSHWQIDDDYPSD</sequence>
<dbReference type="InterPro" id="IPR013103">
    <property type="entry name" value="RVT_2"/>
</dbReference>
<accession>A0AA89AVB0</accession>
<dbReference type="EMBL" id="JAVXUP010000947">
    <property type="protein sequence ID" value="KAK3018269.1"/>
    <property type="molecule type" value="Genomic_DNA"/>
</dbReference>
<evidence type="ECO:0000256" key="1">
    <source>
        <dbReference type="SAM" id="MobiDB-lite"/>
    </source>
</evidence>
<reference evidence="3" key="1">
    <citation type="submission" date="2022-12" db="EMBL/GenBank/DDBJ databases">
        <title>Draft genome assemblies for two species of Escallonia (Escalloniales).</title>
        <authorList>
            <person name="Chanderbali A."/>
            <person name="Dervinis C."/>
            <person name="Anghel I."/>
            <person name="Soltis D."/>
            <person name="Soltis P."/>
            <person name="Zapata F."/>
        </authorList>
    </citation>
    <scope>NUCLEOTIDE SEQUENCE</scope>
    <source>
        <strain evidence="3">UCBG64.0493</strain>
        <tissue evidence="3">Leaf</tissue>
    </source>
</reference>
<proteinExistence type="predicted"/>
<keyword evidence="4" id="KW-1185">Reference proteome</keyword>
<name>A0AA89AVB0_9ASTE</name>
<organism evidence="3 4">
    <name type="scientific">Escallonia herrerae</name>
    <dbReference type="NCBI Taxonomy" id="1293975"/>
    <lineage>
        <taxon>Eukaryota</taxon>
        <taxon>Viridiplantae</taxon>
        <taxon>Streptophyta</taxon>
        <taxon>Embryophyta</taxon>
        <taxon>Tracheophyta</taxon>
        <taxon>Spermatophyta</taxon>
        <taxon>Magnoliopsida</taxon>
        <taxon>eudicotyledons</taxon>
        <taxon>Gunneridae</taxon>
        <taxon>Pentapetalae</taxon>
        <taxon>asterids</taxon>
        <taxon>campanulids</taxon>
        <taxon>Escalloniales</taxon>
        <taxon>Escalloniaceae</taxon>
        <taxon>Escallonia</taxon>
    </lineage>
</organism>
<dbReference type="Pfam" id="PF07727">
    <property type="entry name" value="RVT_2"/>
    <property type="match status" value="1"/>
</dbReference>